<evidence type="ECO:0000313" key="5">
    <source>
        <dbReference type="Proteomes" id="UP001275084"/>
    </source>
</evidence>
<evidence type="ECO:0000313" key="4">
    <source>
        <dbReference type="EMBL" id="KAK3352673.1"/>
    </source>
</evidence>
<keyword evidence="2" id="KW-0560">Oxidoreductase</keyword>
<dbReference type="CDD" id="cd05374">
    <property type="entry name" value="17beta-HSD-like_SDR_c"/>
    <property type="match status" value="1"/>
</dbReference>
<dbReference type="PRINTS" id="PR00081">
    <property type="entry name" value="GDHRDH"/>
</dbReference>
<reference evidence="4" key="2">
    <citation type="submission" date="2023-06" db="EMBL/GenBank/DDBJ databases">
        <authorList>
            <consortium name="Lawrence Berkeley National Laboratory"/>
            <person name="Haridas S."/>
            <person name="Hensen N."/>
            <person name="Bonometti L."/>
            <person name="Westerberg I."/>
            <person name="Brannstrom I.O."/>
            <person name="Guillou S."/>
            <person name="Cros-Aarteil S."/>
            <person name="Calhoun S."/>
            <person name="Kuo A."/>
            <person name="Mondo S."/>
            <person name="Pangilinan J."/>
            <person name="Riley R."/>
            <person name="Labutti K."/>
            <person name="Andreopoulos B."/>
            <person name="Lipzen A."/>
            <person name="Chen C."/>
            <person name="Yanf M."/>
            <person name="Daum C."/>
            <person name="Ng V."/>
            <person name="Clum A."/>
            <person name="Steindorff A."/>
            <person name="Ohm R."/>
            <person name="Martin F."/>
            <person name="Silar P."/>
            <person name="Natvig D."/>
            <person name="Lalanne C."/>
            <person name="Gautier V."/>
            <person name="Ament-Velasquez S.L."/>
            <person name="Kruys A."/>
            <person name="Hutchinson M.I."/>
            <person name="Powell A.J."/>
            <person name="Barry K."/>
            <person name="Miller A.N."/>
            <person name="Grigoriev I.V."/>
            <person name="Debuchy R."/>
            <person name="Gladieux P."/>
            <person name="Thoren M.H."/>
            <person name="Johannesson H."/>
        </authorList>
    </citation>
    <scope>NUCLEOTIDE SEQUENCE</scope>
    <source>
        <strain evidence="4">CBS 955.72</strain>
    </source>
</reference>
<dbReference type="EMBL" id="JAUIQD010000004">
    <property type="protein sequence ID" value="KAK3352673.1"/>
    <property type="molecule type" value="Genomic_DNA"/>
</dbReference>
<reference evidence="4" key="1">
    <citation type="journal article" date="2023" name="Mol. Phylogenet. Evol.">
        <title>Genome-scale phylogeny and comparative genomics of the fungal order Sordariales.</title>
        <authorList>
            <person name="Hensen N."/>
            <person name="Bonometti L."/>
            <person name="Westerberg I."/>
            <person name="Brannstrom I.O."/>
            <person name="Guillou S."/>
            <person name="Cros-Aarteil S."/>
            <person name="Calhoun S."/>
            <person name="Haridas S."/>
            <person name="Kuo A."/>
            <person name="Mondo S."/>
            <person name="Pangilinan J."/>
            <person name="Riley R."/>
            <person name="LaButti K."/>
            <person name="Andreopoulos B."/>
            <person name="Lipzen A."/>
            <person name="Chen C."/>
            <person name="Yan M."/>
            <person name="Daum C."/>
            <person name="Ng V."/>
            <person name="Clum A."/>
            <person name="Steindorff A."/>
            <person name="Ohm R.A."/>
            <person name="Martin F."/>
            <person name="Silar P."/>
            <person name="Natvig D.O."/>
            <person name="Lalanne C."/>
            <person name="Gautier V."/>
            <person name="Ament-Velasquez S.L."/>
            <person name="Kruys A."/>
            <person name="Hutchinson M.I."/>
            <person name="Powell A.J."/>
            <person name="Barry K."/>
            <person name="Miller A.N."/>
            <person name="Grigoriev I.V."/>
            <person name="Debuchy R."/>
            <person name="Gladieux P."/>
            <person name="Hiltunen Thoren M."/>
            <person name="Johannesson H."/>
        </authorList>
    </citation>
    <scope>NUCLEOTIDE SEQUENCE</scope>
    <source>
        <strain evidence="4">CBS 955.72</strain>
    </source>
</reference>
<proteinExistence type="inferred from homology"/>
<dbReference type="SUPFAM" id="SSF51735">
    <property type="entry name" value="NAD(P)-binding Rossmann-fold domains"/>
    <property type="match status" value="1"/>
</dbReference>
<comment type="similarity">
    <text evidence="1 3">Belongs to the short-chain dehydrogenases/reductases (SDR) family.</text>
</comment>
<dbReference type="GO" id="GO:0016491">
    <property type="term" value="F:oxidoreductase activity"/>
    <property type="evidence" value="ECO:0007669"/>
    <property type="project" value="UniProtKB-KW"/>
</dbReference>
<organism evidence="4 5">
    <name type="scientific">Lasiosphaeria hispida</name>
    <dbReference type="NCBI Taxonomy" id="260671"/>
    <lineage>
        <taxon>Eukaryota</taxon>
        <taxon>Fungi</taxon>
        <taxon>Dikarya</taxon>
        <taxon>Ascomycota</taxon>
        <taxon>Pezizomycotina</taxon>
        <taxon>Sordariomycetes</taxon>
        <taxon>Sordariomycetidae</taxon>
        <taxon>Sordariales</taxon>
        <taxon>Lasiosphaeriaceae</taxon>
        <taxon>Lasiosphaeria</taxon>
    </lineage>
</organism>
<comment type="caution">
    <text evidence="4">The sequence shown here is derived from an EMBL/GenBank/DDBJ whole genome shotgun (WGS) entry which is preliminary data.</text>
</comment>
<dbReference type="Pfam" id="PF00106">
    <property type="entry name" value="adh_short"/>
    <property type="match status" value="1"/>
</dbReference>
<dbReference type="InterPro" id="IPR036291">
    <property type="entry name" value="NAD(P)-bd_dom_sf"/>
</dbReference>
<dbReference type="Gene3D" id="3.40.50.720">
    <property type="entry name" value="NAD(P)-binding Rossmann-like Domain"/>
    <property type="match status" value="1"/>
</dbReference>
<keyword evidence="5" id="KW-1185">Reference proteome</keyword>
<protein>
    <submittedName>
        <fullName evidence="4">Short-chain dehydrogenase/reductase-like protein SDR</fullName>
    </submittedName>
</protein>
<evidence type="ECO:0000256" key="1">
    <source>
        <dbReference type="ARBA" id="ARBA00006484"/>
    </source>
</evidence>
<dbReference type="InterPro" id="IPR002347">
    <property type="entry name" value="SDR_fam"/>
</dbReference>
<dbReference type="PANTHER" id="PTHR43976:SF16">
    <property type="entry name" value="SHORT-CHAIN DEHYDROGENASE_REDUCTASE FAMILY PROTEIN"/>
    <property type="match status" value="1"/>
</dbReference>
<accession>A0AAJ0MDP4</accession>
<sequence>MAEQIYQLPADAVWFITGCSSGIGKALAQHIASKPAHRLVATARNPSTGLAFLPSDAPNVLKLALDVTSRTSLDAAVAAALARFGRLDVVVNNAGYALVGDTENASDADARAAVDTNFWGTVDLTKHAMRVLREDNAATGRQGGVVVNVTSLGGRAAFPGNAFYHASKFAVEGFTESVAKEVRPEWNVHFCLVEPGGVKTGFVHSGQKLIEPHPAYAAPDTPARVLDAYREDPEATKNWADPDVIAAAIYGVVGSGREIPLRVPLGPDSWGVLKNANVRDGENLDRLKELALSAGKPGQFESVQEALSL</sequence>
<dbReference type="Proteomes" id="UP001275084">
    <property type="component" value="Unassembled WGS sequence"/>
</dbReference>
<dbReference type="PANTHER" id="PTHR43976">
    <property type="entry name" value="SHORT CHAIN DEHYDROGENASE"/>
    <property type="match status" value="1"/>
</dbReference>
<name>A0AAJ0MDP4_9PEZI</name>
<dbReference type="AlphaFoldDB" id="A0AAJ0MDP4"/>
<evidence type="ECO:0000256" key="3">
    <source>
        <dbReference type="RuleBase" id="RU000363"/>
    </source>
</evidence>
<gene>
    <name evidence="4" type="ORF">B0T25DRAFT_190304</name>
</gene>
<dbReference type="PRINTS" id="PR00080">
    <property type="entry name" value="SDRFAMILY"/>
</dbReference>
<evidence type="ECO:0000256" key="2">
    <source>
        <dbReference type="ARBA" id="ARBA00023002"/>
    </source>
</evidence>
<dbReference type="InterPro" id="IPR051911">
    <property type="entry name" value="SDR_oxidoreductase"/>
</dbReference>